<dbReference type="PANTHER" id="PTHR14963:SF1">
    <property type="entry name" value="RHO GTPASE-ACTIVATING PROTEIN CONUNDRUM"/>
    <property type="match status" value="1"/>
</dbReference>
<feature type="compositionally biased region" description="Polar residues" evidence="2">
    <location>
        <begin position="276"/>
        <end position="286"/>
    </location>
</feature>
<evidence type="ECO:0000256" key="2">
    <source>
        <dbReference type="SAM" id="MobiDB-lite"/>
    </source>
</evidence>
<feature type="compositionally biased region" description="Polar residues" evidence="2">
    <location>
        <begin position="207"/>
        <end position="217"/>
    </location>
</feature>
<feature type="compositionally biased region" description="Basic residues" evidence="2">
    <location>
        <begin position="301"/>
        <end position="310"/>
    </location>
</feature>
<dbReference type="EnsemblMetazoa" id="CLYHEMT003477.3">
    <property type="protein sequence ID" value="CLYHEMP003477.3"/>
    <property type="gene ID" value="CLYHEMG003477"/>
</dbReference>
<feature type="region of interest" description="Disordered" evidence="2">
    <location>
        <begin position="724"/>
        <end position="759"/>
    </location>
</feature>
<feature type="compositionally biased region" description="Polar residues" evidence="2">
    <location>
        <begin position="1039"/>
        <end position="1051"/>
    </location>
</feature>
<reference evidence="4" key="1">
    <citation type="submission" date="2021-01" db="UniProtKB">
        <authorList>
            <consortium name="EnsemblMetazoa"/>
        </authorList>
    </citation>
    <scope>IDENTIFICATION</scope>
</reference>
<feature type="compositionally biased region" description="Basic and acidic residues" evidence="2">
    <location>
        <begin position="167"/>
        <end position="183"/>
    </location>
</feature>
<dbReference type="PROSITE" id="PS50238">
    <property type="entry name" value="RHOGAP"/>
    <property type="match status" value="1"/>
</dbReference>
<evidence type="ECO:0000256" key="1">
    <source>
        <dbReference type="ARBA" id="ARBA00022468"/>
    </source>
</evidence>
<keyword evidence="1" id="KW-0343">GTPase activation</keyword>
<feature type="compositionally biased region" description="Basic and acidic residues" evidence="2">
    <location>
        <begin position="883"/>
        <end position="894"/>
    </location>
</feature>
<dbReference type="RefSeq" id="XP_066926426.1">
    <property type="nucleotide sequence ID" value="XM_067070325.1"/>
</dbReference>
<evidence type="ECO:0000259" key="3">
    <source>
        <dbReference type="PROSITE" id="PS50238"/>
    </source>
</evidence>
<feature type="compositionally biased region" description="Basic and acidic residues" evidence="2">
    <location>
        <begin position="219"/>
        <end position="233"/>
    </location>
</feature>
<dbReference type="GeneID" id="136813839"/>
<dbReference type="GO" id="GO:0030833">
    <property type="term" value="P:regulation of actin filament polymerization"/>
    <property type="evidence" value="ECO:0007669"/>
    <property type="project" value="TreeGrafter"/>
</dbReference>
<feature type="compositionally biased region" description="Polar residues" evidence="2">
    <location>
        <begin position="991"/>
        <end position="1003"/>
    </location>
</feature>
<feature type="region of interest" description="Disordered" evidence="2">
    <location>
        <begin position="974"/>
        <end position="1089"/>
    </location>
</feature>
<feature type="compositionally biased region" description="Low complexity" evidence="2">
    <location>
        <begin position="72"/>
        <end position="130"/>
    </location>
</feature>
<dbReference type="SMART" id="SM00324">
    <property type="entry name" value="RhoGAP"/>
    <property type="match status" value="1"/>
</dbReference>
<keyword evidence="5" id="KW-1185">Reference proteome</keyword>
<dbReference type="GO" id="GO:0005737">
    <property type="term" value="C:cytoplasm"/>
    <property type="evidence" value="ECO:0007669"/>
    <property type="project" value="TreeGrafter"/>
</dbReference>
<feature type="region of interest" description="Disordered" evidence="2">
    <location>
        <begin position="783"/>
        <end position="828"/>
    </location>
</feature>
<feature type="compositionally biased region" description="Low complexity" evidence="2">
    <location>
        <begin position="870"/>
        <end position="882"/>
    </location>
</feature>
<name>A0A7M5TXV7_9CNID</name>
<dbReference type="SUPFAM" id="SSF48350">
    <property type="entry name" value="GTPase activation domain, GAP"/>
    <property type="match status" value="1"/>
</dbReference>
<evidence type="ECO:0000313" key="4">
    <source>
        <dbReference type="EnsemblMetazoa" id="CLYHEMP003477.3"/>
    </source>
</evidence>
<feature type="region of interest" description="Disordered" evidence="2">
    <location>
        <begin position="435"/>
        <end position="469"/>
    </location>
</feature>
<dbReference type="InterPro" id="IPR008936">
    <property type="entry name" value="Rho_GTPase_activation_prot"/>
</dbReference>
<dbReference type="Gene3D" id="1.10.555.10">
    <property type="entry name" value="Rho GTPase activation protein"/>
    <property type="match status" value="1"/>
</dbReference>
<protein>
    <recommendedName>
        <fullName evidence="3">Rho-GAP domain-containing protein</fullName>
    </recommendedName>
</protein>
<sequence>MQSLSSTLTVAQPSPNINHQQMCRQPLHHIPHVDKSTPHGETQFSSREEPSIETTQTSHREATNSSINIHQSSPTRESSNSSPRGSTSSPPRGSSDSPPRGSSDSPPRGSSDSPPRGSIDSPPRGSSISPVDTSIPFRRRCLNESQTPQAGDQIPPRETSSSSAEKPQPKTSKDSHIRTEFPFRRRCLTEPPDSHRGKQRSPKKQTKTFPRETNFSDSVVKKTDVPFRRRNLVDSKFSNTDHMNSGSIETDFSHKQTYAPAVETNPLRKDPKLRQTDTCQDTQISPRETKTTKSESNKGSKYSHRGRKKSRGESKQSHSGSKHSNREAKLLHRESQDLDNGDEVVFERRPSVYLLLEPETILLFRLAGMKLKPAQQERLYWNLLRLLNSLENEEKEMTTSYNHGYEAKKDIKRNDTFDGGGYGIFWDEYHSIEQSHPPSSSISSATSNTTGTGGSIPPDSEDGMSSDKSEREIQWLNDVGFTNIAKKIRARHEIDQNDDELKIIAASLTRAQANAVRRRIDSLNEAIRQRNVTEPKKLPSYRASSTKQRRHVKDIFQGSKQSGKKLLKDGSWIKRNDPGDNGTQDTDDLNDGQPPVVPPKPRTKRHKHKKYNDEPSFDIEDENISNGQISHHPPLDDPSTRVETPSQRPSEDTTPQHDNLVRRTSANNLIIMSGEEREKSFSSSMERLNDSLINVESNESHNLKPHKNSSIKKRETFDSAYLRRPSQEYSNNKNHLSAHDADSAKVRRRHSDAPIGSRGNQEKRLVVVDSTYINVSTVGDGYTSKLITPSVKSGKNGPPYRERSSESESSITKYKTDHDSLKPFDSSSLDAALPQNVSSEHSLNIVHNTPEASSDSLKIEQLPKSISNLSLRSSNSSIPSSLSEEHLPSIHTDDLSPSTENSPTVTDGSALSNKREKKHKHKRHHKEKKKHKHRKHHRNEKDDPVLDILAQETTSFETTTTTTMSTPTSLKMTVSPTLTTHSSDDNKSIDSMESLGSQENFNDSKYLYNTKPKTVNYSSSDSNRTTPEKSLDSHLGSMSDFSTTPRTQSPQYLEGDAKLNVGAASSPRVPPERSPPQEAALNTGPTFPKLPNFTLTKEELGLTHIGDLSEPDMSITRRLALIELTALFDQSGVPIKTRRKPNVKLKLKDNGTFGVPLITLCSREESKHNPNVKVPKILLQLIGYLERHGLHEEGLLRVPGSAHRVKLIREEADKNPDLSTLEWEGRKMTDIATCFKQFLRDLPEPLLTYEYQNTFTSVAEIPDRKVQLQALNLLVVLLPPVHQECLKKLLVFLNKVIANESSNKMGLNNVAMIMAPNLFFQNNAKINKNEAKKAAGMTDVLRMLIKYQLIVWTIPSFMVSQIRFLNEAGAKTKDPKALSKIIKRRRLDSPSHLLNPAIKMTRPGGGGGSSGDELEDFDESLIIRVRAPTLNKQSMAIQLSTQTTVAEVVSKFQWQRQKSNKEKDEIDTSRLRIKPRQDNELALVDLYLYEVGGNIGERRLDSSACISAILRENPNAEWVLKSEIRR</sequence>
<organism evidence="4 5">
    <name type="scientific">Clytia hemisphaerica</name>
    <dbReference type="NCBI Taxonomy" id="252671"/>
    <lineage>
        <taxon>Eukaryota</taxon>
        <taxon>Metazoa</taxon>
        <taxon>Cnidaria</taxon>
        <taxon>Hydrozoa</taxon>
        <taxon>Hydroidolina</taxon>
        <taxon>Leptothecata</taxon>
        <taxon>Obeliida</taxon>
        <taxon>Clytiidae</taxon>
        <taxon>Clytia</taxon>
    </lineage>
</organism>
<feature type="compositionally biased region" description="Polar residues" evidence="2">
    <location>
        <begin position="236"/>
        <end position="250"/>
    </location>
</feature>
<feature type="compositionally biased region" description="Basic and acidic residues" evidence="2">
    <location>
        <begin position="324"/>
        <end position="336"/>
    </location>
</feature>
<proteinExistence type="predicted"/>
<feature type="compositionally biased region" description="Basic and acidic residues" evidence="2">
    <location>
        <begin position="649"/>
        <end position="661"/>
    </location>
</feature>
<feature type="domain" description="Rho-GAP" evidence="3">
    <location>
        <begin position="1155"/>
        <end position="1352"/>
    </location>
</feature>
<feature type="compositionally biased region" description="Low complexity" evidence="2">
    <location>
        <begin position="435"/>
        <end position="458"/>
    </location>
</feature>
<dbReference type="GO" id="GO:0005096">
    <property type="term" value="F:GTPase activator activity"/>
    <property type="evidence" value="ECO:0007669"/>
    <property type="project" value="UniProtKB-KW"/>
</dbReference>
<dbReference type="OrthoDB" id="27680at2759"/>
<dbReference type="PANTHER" id="PTHR14963">
    <property type="entry name" value="RHO GTPASE ACTIVATING PROTEIN 18,19-RELATED"/>
    <property type="match status" value="1"/>
</dbReference>
<feature type="compositionally biased region" description="Polar residues" evidence="2">
    <location>
        <begin position="895"/>
        <end position="912"/>
    </location>
</feature>
<dbReference type="InterPro" id="IPR000198">
    <property type="entry name" value="RhoGAP_dom"/>
</dbReference>
<accession>A0A7M5TXV7</accession>
<feature type="region of interest" description="Disordered" evidence="2">
    <location>
        <begin position="531"/>
        <end position="670"/>
    </location>
</feature>
<evidence type="ECO:0000313" key="5">
    <source>
        <dbReference type="Proteomes" id="UP000594262"/>
    </source>
</evidence>
<dbReference type="GO" id="GO:0051056">
    <property type="term" value="P:regulation of small GTPase mediated signal transduction"/>
    <property type="evidence" value="ECO:0007669"/>
    <property type="project" value="TreeGrafter"/>
</dbReference>
<dbReference type="Pfam" id="PF25442">
    <property type="entry name" value="Ubiquitin_RHG40_C"/>
    <property type="match status" value="1"/>
</dbReference>
<feature type="compositionally biased region" description="Basic and acidic residues" evidence="2">
    <location>
        <begin position="566"/>
        <end position="578"/>
    </location>
</feature>
<feature type="region of interest" description="Disordered" evidence="2">
    <location>
        <begin position="870"/>
        <end position="947"/>
    </location>
</feature>
<feature type="compositionally biased region" description="Basic residues" evidence="2">
    <location>
        <begin position="197"/>
        <end position="206"/>
    </location>
</feature>
<dbReference type="InterPro" id="IPR057323">
    <property type="entry name" value="RHG40/28/18_ubiquitin"/>
</dbReference>
<feature type="region of interest" description="Disordered" evidence="2">
    <location>
        <begin position="30"/>
        <end position="336"/>
    </location>
</feature>
<feature type="compositionally biased region" description="Basic and acidic residues" evidence="2">
    <location>
        <begin position="266"/>
        <end position="275"/>
    </location>
</feature>
<feature type="compositionally biased region" description="Polar residues" evidence="2">
    <location>
        <begin position="52"/>
        <end position="71"/>
    </location>
</feature>
<feature type="compositionally biased region" description="Basic residues" evidence="2">
    <location>
        <begin position="601"/>
        <end position="610"/>
    </location>
</feature>
<dbReference type="Proteomes" id="UP000594262">
    <property type="component" value="Unplaced"/>
</dbReference>
<feature type="compositionally biased region" description="Basic residues" evidence="2">
    <location>
        <begin position="915"/>
        <end position="938"/>
    </location>
</feature>
<dbReference type="GO" id="GO:0007165">
    <property type="term" value="P:signal transduction"/>
    <property type="evidence" value="ECO:0007669"/>
    <property type="project" value="InterPro"/>
</dbReference>
<feature type="compositionally biased region" description="Basic and acidic residues" evidence="2">
    <location>
        <begin position="287"/>
        <end position="298"/>
    </location>
</feature>
<feature type="compositionally biased region" description="Polar residues" evidence="2">
    <location>
        <begin position="1011"/>
        <end position="1025"/>
    </location>
</feature>
<dbReference type="Pfam" id="PF00620">
    <property type="entry name" value="RhoGAP"/>
    <property type="match status" value="1"/>
</dbReference>